<evidence type="ECO:0000313" key="4">
    <source>
        <dbReference type="EMBL" id="NME87086.1"/>
    </source>
</evidence>
<evidence type="ECO:0000313" key="7">
    <source>
        <dbReference type="Proteomes" id="UP000520291"/>
    </source>
</evidence>
<reference evidence="4 7" key="2">
    <citation type="submission" date="2020-04" db="EMBL/GenBank/DDBJ databases">
        <authorList>
            <person name="Hitch T.C.A."/>
            <person name="Wylensek D."/>
            <person name="Clavel T."/>
        </authorList>
    </citation>
    <scope>NUCLEOTIDE SEQUENCE [LARGE SCALE GENOMIC DNA]</scope>
    <source>
        <strain evidence="4 7">WCA3-601-WT-5E</strain>
    </source>
</reference>
<dbReference type="AlphaFoldDB" id="A0A380YMI7"/>
<dbReference type="GeneID" id="93071623"/>
<reference evidence="5 6" key="1">
    <citation type="submission" date="2018-06" db="EMBL/GenBank/DDBJ databases">
        <authorList>
            <consortium name="Pathogen Informatics"/>
            <person name="Doyle S."/>
        </authorList>
    </citation>
    <scope>NUCLEOTIDE SEQUENCE [LARGE SCALE GENOMIC DNA]</scope>
    <source>
        <strain evidence="5 6">NCTC11155</strain>
    </source>
</reference>
<dbReference type="OrthoDB" id="1093305at2"/>
<evidence type="ECO:0000313" key="5">
    <source>
        <dbReference type="EMBL" id="SUV29737.1"/>
    </source>
</evidence>
<dbReference type="Proteomes" id="UP000254424">
    <property type="component" value="Unassembled WGS sequence"/>
</dbReference>
<dbReference type="NCBIfam" id="TIGR01201">
    <property type="entry name" value="HU_rel"/>
    <property type="match status" value="1"/>
</dbReference>
<dbReference type="InterPro" id="IPR041607">
    <property type="entry name" value="HU-HIG"/>
</dbReference>
<evidence type="ECO:0000256" key="1">
    <source>
        <dbReference type="ARBA" id="ARBA00023125"/>
    </source>
</evidence>
<dbReference type="Pfam" id="PF18291">
    <property type="entry name" value="HU-HIG"/>
    <property type="match status" value="1"/>
</dbReference>
<dbReference type="Proteomes" id="UP000520291">
    <property type="component" value="Unassembled WGS sequence"/>
</dbReference>
<dbReference type="EMBL" id="UFSX01000001">
    <property type="protein sequence ID" value="SUV29737.1"/>
    <property type="molecule type" value="Genomic_DNA"/>
</dbReference>
<evidence type="ECO:0000259" key="3">
    <source>
        <dbReference type="Pfam" id="PF18291"/>
    </source>
</evidence>
<dbReference type="InterPro" id="IPR005902">
    <property type="entry name" value="HU_DNA-bd_put"/>
</dbReference>
<proteinExistence type="predicted"/>
<evidence type="ECO:0000313" key="6">
    <source>
        <dbReference type="Proteomes" id="UP000254424"/>
    </source>
</evidence>
<sequence>MAEYQMQTSNLPNKDGEKKLFPRIKIWGQVDLDYLAQRINYGSTFTPGDIIGVIKSLTQAIAREMGEGHSVKVDGLGVFTPSLGLREGFERESAEQGGQKRNVRSICVDNINFHADKDFIYETGRNCILNRSKWKFRHSSSRYTAEQRLKLAQDYLESHPLLKVGDYSELTGLLRNAAAQELKQWSEMPESGIGHTGRGSHKIYIKETPQNQED</sequence>
<name>A0A380YMI7_9BACE</name>
<dbReference type="SUPFAM" id="SSF47729">
    <property type="entry name" value="IHF-like DNA-binding proteins"/>
    <property type="match status" value="1"/>
</dbReference>
<dbReference type="InterPro" id="IPR010992">
    <property type="entry name" value="IHF-like_DNA-bd_dom_sf"/>
</dbReference>
<dbReference type="GO" id="GO:0003677">
    <property type="term" value="F:DNA binding"/>
    <property type="evidence" value="ECO:0007669"/>
    <property type="project" value="UniProtKB-KW"/>
</dbReference>
<protein>
    <submittedName>
        <fullName evidence="5">DNA-binding protein</fullName>
    </submittedName>
</protein>
<organism evidence="5 6">
    <name type="scientific">Bacteroides eggerthii</name>
    <dbReference type="NCBI Taxonomy" id="28111"/>
    <lineage>
        <taxon>Bacteria</taxon>
        <taxon>Pseudomonadati</taxon>
        <taxon>Bacteroidota</taxon>
        <taxon>Bacteroidia</taxon>
        <taxon>Bacteroidales</taxon>
        <taxon>Bacteroidaceae</taxon>
        <taxon>Bacteroides</taxon>
    </lineage>
</organism>
<keyword evidence="1 5" id="KW-0238">DNA-binding</keyword>
<feature type="domain" description="HU" evidence="3">
    <location>
        <begin position="2"/>
        <end position="122"/>
    </location>
</feature>
<feature type="region of interest" description="Disordered" evidence="2">
    <location>
        <begin position="189"/>
        <end position="214"/>
    </location>
</feature>
<dbReference type="RefSeq" id="WP_115615923.1">
    <property type="nucleotide sequence ID" value="NZ_CP069794.1"/>
</dbReference>
<dbReference type="EMBL" id="JABAGL010000019">
    <property type="protein sequence ID" value="NME87086.1"/>
    <property type="molecule type" value="Genomic_DNA"/>
</dbReference>
<accession>A0A380YMI7</accession>
<evidence type="ECO:0000256" key="2">
    <source>
        <dbReference type="SAM" id="MobiDB-lite"/>
    </source>
</evidence>
<gene>
    <name evidence="4" type="ORF">HF841_13845</name>
    <name evidence="5" type="ORF">NCTC11155_01727</name>
</gene>